<proteinExistence type="predicted"/>
<dbReference type="Proteomes" id="UP000007800">
    <property type="component" value="Unassembled WGS sequence"/>
</dbReference>
<dbReference type="AlphaFoldDB" id="C5KKY9"/>
<evidence type="ECO:0000256" key="1">
    <source>
        <dbReference type="SAM" id="MobiDB-lite"/>
    </source>
</evidence>
<name>C5KKY9_PERM5</name>
<feature type="region of interest" description="Disordered" evidence="1">
    <location>
        <begin position="1"/>
        <end position="48"/>
    </location>
</feature>
<evidence type="ECO:0000313" key="3">
    <source>
        <dbReference type="Proteomes" id="UP000007800"/>
    </source>
</evidence>
<protein>
    <submittedName>
        <fullName evidence="2">Uncharacterized protein</fullName>
    </submittedName>
</protein>
<dbReference type="InParanoid" id="C5KKY9"/>
<dbReference type="GeneID" id="9061645"/>
<evidence type="ECO:0000313" key="2">
    <source>
        <dbReference type="EMBL" id="EER14854.1"/>
    </source>
</evidence>
<dbReference type="EMBL" id="GG673872">
    <property type="protein sequence ID" value="EER14854.1"/>
    <property type="molecule type" value="Genomic_DNA"/>
</dbReference>
<sequence length="70" mass="7573">WGSCHHRCHQGNSGLRSRHRRSGMPADCSESGPSASGRGLDRDAPTHTQCTTCDNADSAELYRPYGLGLM</sequence>
<dbReference type="RefSeq" id="XP_002783058.1">
    <property type="nucleotide sequence ID" value="XM_002783012.1"/>
</dbReference>
<keyword evidence="3" id="KW-1185">Reference proteome</keyword>
<accession>C5KKY9</accession>
<reference evidence="2 3" key="1">
    <citation type="submission" date="2008-07" db="EMBL/GenBank/DDBJ databases">
        <authorList>
            <person name="El-Sayed N."/>
            <person name="Caler E."/>
            <person name="Inman J."/>
            <person name="Amedeo P."/>
            <person name="Hass B."/>
            <person name="Wortman J."/>
        </authorList>
    </citation>
    <scope>NUCLEOTIDE SEQUENCE [LARGE SCALE GENOMIC DNA]</scope>
    <source>
        <strain evidence="3">ATCC 50983 / TXsc</strain>
    </source>
</reference>
<gene>
    <name evidence="2" type="ORF">Pmar_PMAR019689</name>
</gene>
<feature type="non-terminal residue" evidence="2">
    <location>
        <position position="1"/>
    </location>
</feature>
<organism evidence="3">
    <name type="scientific">Perkinsus marinus (strain ATCC 50983 / TXsc)</name>
    <dbReference type="NCBI Taxonomy" id="423536"/>
    <lineage>
        <taxon>Eukaryota</taxon>
        <taxon>Sar</taxon>
        <taxon>Alveolata</taxon>
        <taxon>Perkinsozoa</taxon>
        <taxon>Perkinsea</taxon>
        <taxon>Perkinsida</taxon>
        <taxon>Perkinsidae</taxon>
        <taxon>Perkinsus</taxon>
    </lineage>
</organism>